<evidence type="ECO:0000313" key="2">
    <source>
        <dbReference type="EMBL" id="ALN37139.1"/>
    </source>
</evidence>
<name>A0A0U2JD62_9VIRU</name>
<dbReference type="Proteomes" id="UP000156308">
    <property type="component" value="Segment"/>
</dbReference>
<protein>
    <submittedName>
        <fullName evidence="1">Uncharacterized protein</fullName>
    </submittedName>
</protein>
<sequence length="51" mass="5946">MLSERDAFPVTSQTKKHASYHGFNHGNVFRLRALLVRGSYRRLLQGPRQTF</sequence>
<organism evidence="1 4">
    <name type="scientific">Ranavirus ambystoma1</name>
    <dbReference type="NCBI Taxonomy" id="265294"/>
    <lineage>
        <taxon>Viruses</taxon>
        <taxon>Varidnaviria</taxon>
        <taxon>Bamfordvirae</taxon>
        <taxon>Nucleocytoviricota</taxon>
        <taxon>Megaviricetes</taxon>
        <taxon>Pimascovirales</taxon>
        <taxon>Pimascovirales incertae sedis</taxon>
        <taxon>Iridoviridae</taxon>
        <taxon>Alphairidovirinae</taxon>
        <taxon>Ranavirus</taxon>
    </lineage>
</organism>
<dbReference type="EMBL" id="KR075875">
    <property type="protein sequence ID" value="ALN36733.1"/>
    <property type="molecule type" value="Genomic_DNA"/>
</dbReference>
<proteinExistence type="predicted"/>
<gene>
    <name evidence="2" type="ORF">36R</name>
    <name evidence="1" type="ORF">37R</name>
</gene>
<evidence type="ECO:0000313" key="3">
    <source>
        <dbReference type="Proteomes" id="UP000141477"/>
    </source>
</evidence>
<dbReference type="Proteomes" id="UP000141477">
    <property type="component" value="Segment"/>
</dbReference>
<evidence type="ECO:0000313" key="1">
    <source>
        <dbReference type="EMBL" id="ALN36733.1"/>
    </source>
</evidence>
<reference evidence="3 4" key="1">
    <citation type="journal article" date="2015" name="G3 (Bethesda)">
        <title>Comparative Genomics of an Emerging Amphibian Virus.</title>
        <authorList>
            <person name="Epstein B."/>
            <person name="Storfer A."/>
        </authorList>
    </citation>
    <scope>NUCLEOTIDE SEQUENCE [LARGE SCALE GENOMIC DNA]</scope>
    <source>
        <strain evidence="2">RRV</strain>
        <strain evidence="1">TSMB</strain>
    </source>
</reference>
<evidence type="ECO:0000313" key="4">
    <source>
        <dbReference type="Proteomes" id="UP000156308"/>
    </source>
</evidence>
<accession>A0A0U2JD62</accession>
<dbReference type="EMBL" id="KR075879">
    <property type="protein sequence ID" value="ALN37139.1"/>
    <property type="molecule type" value="Genomic_DNA"/>
</dbReference>